<dbReference type="WBParaSite" id="JU765_v2.g4029.t1">
    <property type="protein sequence ID" value="JU765_v2.g4029.t1"/>
    <property type="gene ID" value="JU765_v2.g4029"/>
</dbReference>
<name>A0AC34R764_9BILA</name>
<organism evidence="1 2">
    <name type="scientific">Panagrolaimus sp. JU765</name>
    <dbReference type="NCBI Taxonomy" id="591449"/>
    <lineage>
        <taxon>Eukaryota</taxon>
        <taxon>Metazoa</taxon>
        <taxon>Ecdysozoa</taxon>
        <taxon>Nematoda</taxon>
        <taxon>Chromadorea</taxon>
        <taxon>Rhabditida</taxon>
        <taxon>Tylenchina</taxon>
        <taxon>Panagrolaimomorpha</taxon>
        <taxon>Panagrolaimoidea</taxon>
        <taxon>Panagrolaimidae</taxon>
        <taxon>Panagrolaimus</taxon>
    </lineage>
</organism>
<evidence type="ECO:0000313" key="1">
    <source>
        <dbReference type="Proteomes" id="UP000887576"/>
    </source>
</evidence>
<sequence>MLFVFLLFNFVLIFGQNVTFPCFFHQKFGPFVVFPLQNQSCENTEIMAKVVHLGRFSDDRHFFGIDLEPRTVIVKWNPEKEQIEKLLEIDGATPVLEQFPMPLKTHVFMDHVMVSTTKTETLAELAGQQTSCAINADVITNGFLICHEKPQVWNVYLFLIPVFCVLALLCFVVKKICSKTNAVLVKSTEISKNPKVGKSRI</sequence>
<accession>A0AC34R764</accession>
<proteinExistence type="predicted"/>
<evidence type="ECO:0000313" key="2">
    <source>
        <dbReference type="WBParaSite" id="JU765_v2.g4029.t1"/>
    </source>
</evidence>
<dbReference type="Proteomes" id="UP000887576">
    <property type="component" value="Unplaced"/>
</dbReference>
<reference evidence="2" key="1">
    <citation type="submission" date="2022-11" db="UniProtKB">
        <authorList>
            <consortium name="WormBaseParasite"/>
        </authorList>
    </citation>
    <scope>IDENTIFICATION</scope>
</reference>
<protein>
    <submittedName>
        <fullName evidence="2">Uncharacterized protein</fullName>
    </submittedName>
</protein>